<keyword evidence="2" id="KW-0067">ATP-binding</keyword>
<dbReference type="AlphaFoldDB" id="A0AAV2QFQ0"/>
<name>A0AAV2QFQ0_MEGNR</name>
<dbReference type="InterPro" id="IPR011545">
    <property type="entry name" value="DEAD/DEAH_box_helicase_dom"/>
</dbReference>
<dbReference type="GO" id="GO:0016787">
    <property type="term" value="F:hydrolase activity"/>
    <property type="evidence" value="ECO:0007669"/>
    <property type="project" value="UniProtKB-KW"/>
</dbReference>
<reference evidence="6 7" key="1">
    <citation type="submission" date="2024-05" db="EMBL/GenBank/DDBJ databases">
        <authorList>
            <person name="Wallberg A."/>
        </authorList>
    </citation>
    <scope>NUCLEOTIDE SEQUENCE [LARGE SCALE GENOMIC DNA]</scope>
</reference>
<dbReference type="Pfam" id="PF00271">
    <property type="entry name" value="Helicase_C"/>
    <property type="match status" value="1"/>
</dbReference>
<feature type="compositionally biased region" description="Low complexity" evidence="3">
    <location>
        <begin position="58"/>
        <end position="76"/>
    </location>
</feature>
<comment type="caution">
    <text evidence="6">The sequence shown here is derived from an EMBL/GenBank/DDBJ whole genome shotgun (WGS) entry which is preliminary data.</text>
</comment>
<evidence type="ECO:0000256" key="3">
    <source>
        <dbReference type="SAM" id="MobiDB-lite"/>
    </source>
</evidence>
<feature type="domain" description="Helicase C-terminal" evidence="5">
    <location>
        <begin position="365"/>
        <end position="525"/>
    </location>
</feature>
<dbReference type="SUPFAM" id="SSF52540">
    <property type="entry name" value="P-loop containing nucleoside triphosphate hydrolases"/>
    <property type="match status" value="1"/>
</dbReference>
<accession>A0AAV2QFQ0</accession>
<evidence type="ECO:0000259" key="5">
    <source>
        <dbReference type="PROSITE" id="PS51194"/>
    </source>
</evidence>
<dbReference type="GO" id="GO:0005524">
    <property type="term" value="F:ATP binding"/>
    <property type="evidence" value="ECO:0007669"/>
    <property type="project" value="UniProtKB-KW"/>
</dbReference>
<dbReference type="PANTHER" id="PTHR47835:SF3">
    <property type="entry name" value="HELICASE FOR MEIOSIS 1"/>
    <property type="match status" value="1"/>
</dbReference>
<dbReference type="Pfam" id="PF00270">
    <property type="entry name" value="DEAD"/>
    <property type="match status" value="1"/>
</dbReference>
<evidence type="ECO:0000256" key="1">
    <source>
        <dbReference type="ARBA" id="ARBA00022741"/>
    </source>
</evidence>
<sequence length="525" mass="58390">MVGSLCCYYATACPSGKTRASGVCDPSGHTSPQKDGKGISCASHTRQANETGNNDHMSQSQYRHQQQRQQRLFNSQESSQQGISKSISYNQFFSPNPPFRGVENNRNPGFLRPVTEIPDRYQSIFGYFPFFNVVQSTVFDDVFYSEGSVVISAPTGSGKTVIMELALVKQLMAINTTGNTFRAVYMAPLKALVSERYLDWRQKFGNLGVVCAEVTGDTDHDDITVIKDSQVILTTPEKWDSLTRRWRDHTSLMQAVSLLLIDEVHMLSDEGRGPTLEAVVSRMKTIRSTLAGTSSSLNPLRFVAVSATIPNVENLAAWLCDQDGPAKYFKLDESLRPVKLRRVVLSYPCQEIWSEFRFEISLNYRLPSVIATYSEGKPTLVFVSTRKGAQQTSMILGRQSRLVKNSEHSQILSQVANQLRDNKLRECVLLGVGYHHAGVEHTDRQQVQELFTTGYLPVLVATTTLAMGVNLPAHLVVIKSTMQYTSTGYVEYAASQILQMVGRAGRPQFDTSATAVIMTKHADKV</sequence>
<dbReference type="EMBL" id="CAXKWB010006127">
    <property type="protein sequence ID" value="CAL4081527.1"/>
    <property type="molecule type" value="Genomic_DNA"/>
</dbReference>
<dbReference type="PROSITE" id="PS51192">
    <property type="entry name" value="HELICASE_ATP_BIND_1"/>
    <property type="match status" value="1"/>
</dbReference>
<evidence type="ECO:0000259" key="4">
    <source>
        <dbReference type="PROSITE" id="PS51192"/>
    </source>
</evidence>
<dbReference type="Proteomes" id="UP001497623">
    <property type="component" value="Unassembled WGS sequence"/>
</dbReference>
<keyword evidence="1" id="KW-0547">Nucleotide-binding</keyword>
<dbReference type="InterPro" id="IPR001650">
    <property type="entry name" value="Helicase_C-like"/>
</dbReference>
<evidence type="ECO:0000256" key="2">
    <source>
        <dbReference type="ARBA" id="ARBA00022840"/>
    </source>
</evidence>
<dbReference type="SMART" id="SM00487">
    <property type="entry name" value="DEXDc"/>
    <property type="match status" value="1"/>
</dbReference>
<dbReference type="InterPro" id="IPR027417">
    <property type="entry name" value="P-loop_NTPase"/>
</dbReference>
<organism evidence="6 7">
    <name type="scientific">Meganyctiphanes norvegica</name>
    <name type="common">Northern krill</name>
    <name type="synonym">Thysanopoda norvegica</name>
    <dbReference type="NCBI Taxonomy" id="48144"/>
    <lineage>
        <taxon>Eukaryota</taxon>
        <taxon>Metazoa</taxon>
        <taxon>Ecdysozoa</taxon>
        <taxon>Arthropoda</taxon>
        <taxon>Crustacea</taxon>
        <taxon>Multicrustacea</taxon>
        <taxon>Malacostraca</taxon>
        <taxon>Eumalacostraca</taxon>
        <taxon>Eucarida</taxon>
        <taxon>Euphausiacea</taxon>
        <taxon>Euphausiidae</taxon>
        <taxon>Meganyctiphanes</taxon>
    </lineage>
</organism>
<dbReference type="CDD" id="cd18795">
    <property type="entry name" value="SF2_C_Ski2"/>
    <property type="match status" value="1"/>
</dbReference>
<dbReference type="Gene3D" id="3.40.50.300">
    <property type="entry name" value="P-loop containing nucleotide triphosphate hydrolases"/>
    <property type="match status" value="2"/>
</dbReference>
<dbReference type="PROSITE" id="PS51194">
    <property type="entry name" value="HELICASE_CTER"/>
    <property type="match status" value="1"/>
</dbReference>
<dbReference type="GO" id="GO:0043138">
    <property type="term" value="F:3'-5' DNA helicase activity"/>
    <property type="evidence" value="ECO:0007669"/>
    <property type="project" value="UniProtKB-EC"/>
</dbReference>
<gene>
    <name evidence="6" type="ORF">MNOR_LOCUS11573</name>
</gene>
<feature type="region of interest" description="Disordered" evidence="3">
    <location>
        <begin position="17"/>
        <end position="77"/>
    </location>
</feature>
<dbReference type="GO" id="GO:0003676">
    <property type="term" value="F:nucleic acid binding"/>
    <property type="evidence" value="ECO:0007669"/>
    <property type="project" value="InterPro"/>
</dbReference>
<dbReference type="InterPro" id="IPR014001">
    <property type="entry name" value="Helicase_ATP-bd"/>
</dbReference>
<protein>
    <submittedName>
        <fullName evidence="6">Uncharacterized protein</fullName>
    </submittedName>
</protein>
<dbReference type="PANTHER" id="PTHR47835">
    <property type="entry name" value="HFM1, ATP DEPENDENT DNA HELICASE HOMOLOG"/>
    <property type="match status" value="1"/>
</dbReference>
<keyword evidence="7" id="KW-1185">Reference proteome</keyword>
<proteinExistence type="predicted"/>
<feature type="compositionally biased region" description="Polar residues" evidence="3">
    <location>
        <begin position="42"/>
        <end position="57"/>
    </location>
</feature>
<dbReference type="SMART" id="SM00490">
    <property type="entry name" value="HELICc"/>
    <property type="match status" value="1"/>
</dbReference>
<feature type="non-terminal residue" evidence="6">
    <location>
        <position position="525"/>
    </location>
</feature>
<dbReference type="InterPro" id="IPR052247">
    <property type="entry name" value="Meiotic_Crossover_Helicase"/>
</dbReference>
<evidence type="ECO:0000313" key="7">
    <source>
        <dbReference type="Proteomes" id="UP001497623"/>
    </source>
</evidence>
<feature type="domain" description="Helicase ATP-binding" evidence="4">
    <location>
        <begin position="140"/>
        <end position="327"/>
    </location>
</feature>
<evidence type="ECO:0000313" key="6">
    <source>
        <dbReference type="EMBL" id="CAL4081527.1"/>
    </source>
</evidence>